<dbReference type="RefSeq" id="WP_072302971.1">
    <property type="nucleotide sequence ID" value="NZ_FPIY01000002.1"/>
</dbReference>
<dbReference type="EMBL" id="FPIY01000002">
    <property type="protein sequence ID" value="SFW37044.1"/>
    <property type="molecule type" value="Genomic_DNA"/>
</dbReference>
<organism evidence="1 2">
    <name type="scientific">Cellulophaga fucicola</name>
    <dbReference type="NCBI Taxonomy" id="76595"/>
    <lineage>
        <taxon>Bacteria</taxon>
        <taxon>Pseudomonadati</taxon>
        <taxon>Bacteroidota</taxon>
        <taxon>Flavobacteriia</taxon>
        <taxon>Flavobacteriales</taxon>
        <taxon>Flavobacteriaceae</taxon>
        <taxon>Cellulophaga</taxon>
    </lineage>
</organism>
<proteinExistence type="predicted"/>
<accession>A0A1K1NP08</accession>
<evidence type="ECO:0000313" key="2">
    <source>
        <dbReference type="Proteomes" id="UP000183257"/>
    </source>
</evidence>
<dbReference type="Proteomes" id="UP000183257">
    <property type="component" value="Unassembled WGS sequence"/>
</dbReference>
<sequence length="96" mass="10992">MNKLIILISILFLSFGAKENSIINSKIEVHTENSSLNSALSLNKNILYKKGTLNGNTKISLYLKEQERPCGGNMTMLNSMFSIYFLRPPNYYQWIL</sequence>
<name>A0A1K1NP08_9FLAO</name>
<dbReference type="OrthoDB" id="6025292at2"/>
<gene>
    <name evidence="1" type="ORF">SAMN05660313_01280</name>
</gene>
<keyword evidence="2" id="KW-1185">Reference proteome</keyword>
<dbReference type="STRING" id="76595.SAMN05660313_01280"/>
<evidence type="ECO:0000313" key="1">
    <source>
        <dbReference type="EMBL" id="SFW37044.1"/>
    </source>
</evidence>
<dbReference type="AlphaFoldDB" id="A0A1K1NP08"/>
<protein>
    <submittedName>
        <fullName evidence="1">Uncharacterized protein</fullName>
    </submittedName>
</protein>
<reference evidence="2" key="1">
    <citation type="submission" date="2016-11" db="EMBL/GenBank/DDBJ databases">
        <authorList>
            <person name="Varghese N."/>
            <person name="Submissions S."/>
        </authorList>
    </citation>
    <scope>NUCLEOTIDE SEQUENCE [LARGE SCALE GENOMIC DNA]</scope>
    <source>
        <strain evidence="2">DSM 24786</strain>
    </source>
</reference>